<dbReference type="GO" id="GO:0005783">
    <property type="term" value="C:endoplasmic reticulum"/>
    <property type="evidence" value="ECO:0007669"/>
    <property type="project" value="TreeGrafter"/>
</dbReference>
<dbReference type="InterPro" id="IPR001382">
    <property type="entry name" value="Glyco_hydro_47"/>
</dbReference>
<evidence type="ECO:0000256" key="3">
    <source>
        <dbReference type="ARBA" id="ARBA00007658"/>
    </source>
</evidence>
<reference evidence="12" key="2">
    <citation type="submission" date="2021-10" db="EMBL/GenBank/DDBJ databases">
        <title>Phylogenomics reveals ancestral predisposition of the termite-cultivated fungus Termitomyces towards a domesticated lifestyle.</title>
        <authorList>
            <person name="Auxier B."/>
            <person name="Grum-Grzhimaylo A."/>
            <person name="Cardenas M.E."/>
            <person name="Lodge J.D."/>
            <person name="Laessoe T."/>
            <person name="Pedersen O."/>
            <person name="Smith M.E."/>
            <person name="Kuyper T.W."/>
            <person name="Franco-Molano E.A."/>
            <person name="Baroni T.J."/>
            <person name="Aanen D.K."/>
        </authorList>
    </citation>
    <scope>NUCLEOTIDE SEQUENCE</scope>
    <source>
        <strain evidence="12">D49</strain>
    </source>
</reference>
<comment type="cofactor">
    <cofactor evidence="1 10">
        <name>Ca(2+)</name>
        <dbReference type="ChEBI" id="CHEBI:29108"/>
    </cofactor>
</comment>
<comment type="catalytic activity">
    <reaction evidence="9">
        <text>N(4)-(alpha-D-Man-(1-&gt;2)-alpha-D-Man-(1-&gt;2)-alpha-D-Man-(1-&gt;3)-[alpha-D-Man-(1-&gt;2)-alpha-D-Man-(1-&gt;3)-[alpha-D-Man-(1-&gt;2)-alpha-D-Man-(1-&gt;6)]-alpha-D-Man-(1-&gt;6)]-beta-D-Man-(1-&gt;4)-beta-D-GlcNAc-(1-&gt;4)-beta-D-GlcNAc)-L-asparaginyl-[protein] (N-glucan mannose isomer 9A1,2,3B1,2,3) + 4 H2O = N(4)-(alpha-D-Man-(1-&gt;3)-[alpha-D-Man-(1-&gt;3)-[alpha-D-Man-(1-&gt;6)]-alpha-D-Man-(1-&gt;6)]-beta-D-Man-(1-&gt;4)-beta-D-GlcNAc-(1-&gt;4)-beta-D-GlcNAc)-L-asparaginyl-[protein] (N-glucan mannose isomer 5A1,2) + 4 beta-D-mannose</text>
        <dbReference type="Rhea" id="RHEA:56008"/>
        <dbReference type="Rhea" id="RHEA-COMP:14356"/>
        <dbReference type="Rhea" id="RHEA-COMP:14367"/>
        <dbReference type="ChEBI" id="CHEBI:15377"/>
        <dbReference type="ChEBI" id="CHEBI:28563"/>
        <dbReference type="ChEBI" id="CHEBI:59087"/>
        <dbReference type="ChEBI" id="CHEBI:139493"/>
        <dbReference type="EC" id="3.2.1.113"/>
    </reaction>
</comment>
<evidence type="ECO:0000256" key="4">
    <source>
        <dbReference type="ARBA" id="ARBA00022723"/>
    </source>
</evidence>
<evidence type="ECO:0000256" key="5">
    <source>
        <dbReference type="ARBA" id="ARBA00022801"/>
    </source>
</evidence>
<dbReference type="GO" id="GO:0036503">
    <property type="term" value="P:ERAD pathway"/>
    <property type="evidence" value="ECO:0007669"/>
    <property type="project" value="UniProtKB-ARBA"/>
</dbReference>
<dbReference type="InterPro" id="IPR036026">
    <property type="entry name" value="Seven-hairpin_glycosidases"/>
</dbReference>
<dbReference type="Gene3D" id="1.50.10.10">
    <property type="match status" value="1"/>
</dbReference>
<keyword evidence="4 10" id="KW-0479">Metal-binding</keyword>
<dbReference type="GO" id="GO:0005975">
    <property type="term" value="P:carbohydrate metabolic process"/>
    <property type="evidence" value="ECO:0007669"/>
    <property type="project" value="InterPro"/>
</dbReference>
<dbReference type="InterPro" id="IPR050749">
    <property type="entry name" value="Glycosyl_Hydrolase_47"/>
</dbReference>
<dbReference type="GO" id="GO:0016020">
    <property type="term" value="C:membrane"/>
    <property type="evidence" value="ECO:0007669"/>
    <property type="project" value="InterPro"/>
</dbReference>
<protein>
    <recommendedName>
        <fullName evidence="11">alpha-1,2-Mannosidase</fullName>
        <ecNumber evidence="11">3.2.1.-</ecNumber>
    </recommendedName>
</protein>
<proteinExistence type="inferred from homology"/>
<evidence type="ECO:0000313" key="13">
    <source>
        <dbReference type="Proteomes" id="UP000717328"/>
    </source>
</evidence>
<evidence type="ECO:0000256" key="10">
    <source>
        <dbReference type="PIRSR" id="PIRSR601382-2"/>
    </source>
</evidence>
<keyword evidence="5 11" id="KW-0378">Hydrolase</keyword>
<sequence length="245" mass="28051">MAAIHNGLVKKSHPNNYTYTSEFIPSRAKRGQINWRTEHKQDHLVCFFGGSLMLGATTAGADVHRVSVPPRDEELTLVGQRDWTTGRELIETGLSPEIVHFRYEGDGTTGTSKRDWYIKGARPAGEEPPYDARYILRPETIESLFIAYRLTGDEQYRKYGWEIFQAIEKYCRVESGGYASILNVDDVNSKLEDRMETFMMSETLKYLYLLFSDSTVLPLDKYVFNTEAHPLPIFTPHSTRTFSTS</sequence>
<comment type="similarity">
    <text evidence="3 11">Belongs to the glycosyl hydrolase 47 family.</text>
</comment>
<keyword evidence="6 10" id="KW-0106">Calcium</keyword>
<comment type="pathway">
    <text evidence="2">Protein modification; protein glycosylation.</text>
</comment>
<dbReference type="AlphaFoldDB" id="A0A9P7GP43"/>
<comment type="caution">
    <text evidence="12">The sequence shown here is derived from an EMBL/GenBank/DDBJ whole genome shotgun (WGS) entry which is preliminary data.</text>
</comment>
<feature type="binding site" evidence="10">
    <location>
        <position position="226"/>
    </location>
    <ligand>
        <name>Ca(2+)</name>
        <dbReference type="ChEBI" id="CHEBI:29108"/>
    </ligand>
</feature>
<dbReference type="OrthoDB" id="8118055at2759"/>
<dbReference type="PANTHER" id="PTHR11742">
    <property type="entry name" value="MANNOSYL-OLIGOSACCHARIDE ALPHA-1,2-MANNOSIDASE-RELATED"/>
    <property type="match status" value="1"/>
</dbReference>
<dbReference type="GO" id="GO:0004571">
    <property type="term" value="F:mannosyl-oligosaccharide 1,2-alpha-mannosidase activity"/>
    <property type="evidence" value="ECO:0007669"/>
    <property type="project" value="UniProtKB-EC"/>
</dbReference>
<dbReference type="EMBL" id="JABCKI010000054">
    <property type="protein sequence ID" value="KAG5653419.1"/>
    <property type="molecule type" value="Genomic_DNA"/>
</dbReference>
<dbReference type="PANTHER" id="PTHR11742:SF55">
    <property type="entry name" value="ENDOPLASMIC RETICULUM MANNOSYL-OLIGOSACCHARIDE 1,2-ALPHA-MANNOSIDASE"/>
    <property type="match status" value="1"/>
</dbReference>
<dbReference type="InterPro" id="IPR012341">
    <property type="entry name" value="6hp_glycosidase-like_sf"/>
</dbReference>
<dbReference type="Pfam" id="PF01532">
    <property type="entry name" value="Glyco_hydro_47"/>
    <property type="match status" value="1"/>
</dbReference>
<keyword evidence="11" id="KW-0326">Glycosidase</keyword>
<evidence type="ECO:0000256" key="2">
    <source>
        <dbReference type="ARBA" id="ARBA00004922"/>
    </source>
</evidence>
<name>A0A9P7GP43_9AGAR</name>
<evidence type="ECO:0000256" key="11">
    <source>
        <dbReference type="RuleBase" id="RU361193"/>
    </source>
</evidence>
<evidence type="ECO:0000256" key="9">
    <source>
        <dbReference type="ARBA" id="ARBA00048605"/>
    </source>
</evidence>
<keyword evidence="13" id="KW-1185">Reference proteome</keyword>
<dbReference type="SUPFAM" id="SSF48225">
    <property type="entry name" value="Seven-hairpin glycosidases"/>
    <property type="match status" value="1"/>
</dbReference>
<evidence type="ECO:0000256" key="8">
    <source>
        <dbReference type="ARBA" id="ARBA00047669"/>
    </source>
</evidence>
<dbReference type="EC" id="3.2.1.-" evidence="11"/>
<dbReference type="Proteomes" id="UP000717328">
    <property type="component" value="Unassembled WGS sequence"/>
</dbReference>
<evidence type="ECO:0000256" key="1">
    <source>
        <dbReference type="ARBA" id="ARBA00001913"/>
    </source>
</evidence>
<gene>
    <name evidence="12" type="ORF">H0H81_000530</name>
</gene>
<evidence type="ECO:0000256" key="7">
    <source>
        <dbReference type="ARBA" id="ARBA00023157"/>
    </source>
</evidence>
<accession>A0A9P7GP43</accession>
<reference evidence="12" key="1">
    <citation type="submission" date="2021-02" db="EMBL/GenBank/DDBJ databases">
        <authorList>
            <person name="Nieuwenhuis M."/>
            <person name="Van De Peppel L.J.J."/>
        </authorList>
    </citation>
    <scope>NUCLEOTIDE SEQUENCE</scope>
    <source>
        <strain evidence="12">D49</strain>
    </source>
</reference>
<evidence type="ECO:0000313" key="12">
    <source>
        <dbReference type="EMBL" id="KAG5653419.1"/>
    </source>
</evidence>
<comment type="catalytic activity">
    <reaction evidence="8">
        <text>N(4)-(alpha-D-Man-(1-&gt;2)-alpha-D-Man-(1-&gt;2)-alpha-D-Man-(1-&gt;3)-[alpha-D-Man-(1-&gt;3)-[alpha-D-Man-(1-&gt;2)-alpha-D-Man-(1-&gt;6)]-alpha-D-Man-(1-&gt;6)]-beta-D-Man-(1-&gt;4)-beta-D-GlcNAc-(1-&gt;4)-beta-D-GlcNAc)-L-asparaginyl-[protein] (N-glucan mannose isomer 8A1,2,3B1,3) + 3 H2O = N(4)-(alpha-D-Man-(1-&gt;3)-[alpha-D-Man-(1-&gt;3)-[alpha-D-Man-(1-&gt;6)]-alpha-D-Man-(1-&gt;6)]-beta-D-Man-(1-&gt;4)-beta-D-GlcNAc-(1-&gt;4)-beta-D-GlcNAc)-L-asparaginyl-[protein] (N-glucan mannose isomer 5A1,2) + 3 beta-D-mannose</text>
        <dbReference type="Rhea" id="RHEA:56028"/>
        <dbReference type="Rhea" id="RHEA-COMP:14358"/>
        <dbReference type="Rhea" id="RHEA-COMP:14367"/>
        <dbReference type="ChEBI" id="CHEBI:15377"/>
        <dbReference type="ChEBI" id="CHEBI:28563"/>
        <dbReference type="ChEBI" id="CHEBI:59087"/>
        <dbReference type="ChEBI" id="CHEBI:60628"/>
        <dbReference type="EC" id="3.2.1.113"/>
    </reaction>
</comment>
<organism evidence="12 13">
    <name type="scientific">Sphagnurus paluster</name>
    <dbReference type="NCBI Taxonomy" id="117069"/>
    <lineage>
        <taxon>Eukaryota</taxon>
        <taxon>Fungi</taxon>
        <taxon>Dikarya</taxon>
        <taxon>Basidiomycota</taxon>
        <taxon>Agaricomycotina</taxon>
        <taxon>Agaricomycetes</taxon>
        <taxon>Agaricomycetidae</taxon>
        <taxon>Agaricales</taxon>
        <taxon>Tricholomatineae</taxon>
        <taxon>Lyophyllaceae</taxon>
        <taxon>Sphagnurus</taxon>
    </lineage>
</organism>
<keyword evidence="7" id="KW-1015">Disulfide bond</keyword>
<dbReference type="GO" id="GO:0005509">
    <property type="term" value="F:calcium ion binding"/>
    <property type="evidence" value="ECO:0007669"/>
    <property type="project" value="InterPro"/>
</dbReference>
<evidence type="ECO:0000256" key="6">
    <source>
        <dbReference type="ARBA" id="ARBA00022837"/>
    </source>
</evidence>
<dbReference type="PRINTS" id="PR00747">
    <property type="entry name" value="GLYHDRLASE47"/>
</dbReference>